<dbReference type="OrthoDB" id="5476461at2"/>
<reference evidence="4 5" key="1">
    <citation type="submission" date="2018-05" db="EMBL/GenBank/DDBJ databases">
        <title>Micromonosporas from Atacama Desert.</title>
        <authorList>
            <person name="Carro L."/>
            <person name="Golinska P."/>
            <person name="Klenk H.-P."/>
            <person name="Goodfellow M."/>
        </authorList>
    </citation>
    <scope>NUCLEOTIDE SEQUENCE [LARGE SCALE GENOMIC DNA]</scope>
    <source>
        <strain evidence="4 5">4G51</strain>
    </source>
</reference>
<organism evidence="4 5">
    <name type="scientific">Micromonospora sicca</name>
    <dbReference type="NCBI Taxonomy" id="2202420"/>
    <lineage>
        <taxon>Bacteria</taxon>
        <taxon>Bacillati</taxon>
        <taxon>Actinomycetota</taxon>
        <taxon>Actinomycetes</taxon>
        <taxon>Micromonosporales</taxon>
        <taxon>Micromonosporaceae</taxon>
        <taxon>Micromonospora</taxon>
    </lineage>
</organism>
<dbReference type="Proteomes" id="UP000246050">
    <property type="component" value="Unassembled WGS sequence"/>
</dbReference>
<name>A0A317DHX6_9ACTN</name>
<sequence length="869" mass="91348">MELLERAGPLDALDELLTASAAGGRIALVAGEAGAGKSALVSAFTAAVGVRARVLQGGCDPLLTPRALGPLHDIGRQIGGALAERLADSRAGGGREGERRGVLFDALLDELAGPRQRRRPVLVIEDAHWADEATLDLTAFLGRRLAGCRALLVLTYRDDEVGPEHPLHAVLAGLPRALVRRLPLPPLSTAAVEELARRAGRSPAGLYQATGGNPLLVTEVLAAAEPGVPPTVRDLVAARLAALSPAAREVARLVSVVPSRAESHLLAGEPAAAVEECLAGGLLVPAEDGVRFRHELLRRAVRDGLSPVRRSTLHAAVLARLAGRSDVDVARLVHHAHHAHDAPAVLRWAPLAARRAAAVGAHRQAVAHYAVALPRAAGLPAARRAELLEGYSSAAYLAGLGTEALAARREALALREADGAAVPIGENLRWLSRLCWWTGDSMAARAAATRAVEVLESAPPGRELAMAYSGMAQLLMLANRDDEAIDWGGRALALAGRIGDRDTEAHALVNVGSARLQRGDPDGVELLERAHVRAALDGLDDHAARALVNLAAMSVERYDLDAAGARLARALEFTTGRDLDGYARHLLGYRARLRLLRGDWTGALADAESALAGSGQPGGSLVPALLVRGLLRSRYGDPAATDGLTRVAGWAYGTGELQFVGAAAAALAEHHWLDGEPERAAAEARRGYELAVAVGEPWSTGELAYWRWRAGELMSAPEVAASPYRRLLDGDWAGAADEWRRLDCPYRRAEALACGDAEAAGEALRILDALGAVRTARRLRAELRGRGLARVPRGPRPATAANPPGLTARQLEVLALVVDGLSDAEIAARLSLSARTVGHHVSAVLGKLAVPNRGQAAAVARRRGLVPPT</sequence>
<dbReference type="PRINTS" id="PR00038">
    <property type="entry name" value="HTHLUXR"/>
</dbReference>
<dbReference type="InterPro" id="IPR011990">
    <property type="entry name" value="TPR-like_helical_dom_sf"/>
</dbReference>
<dbReference type="InterPro" id="IPR027417">
    <property type="entry name" value="P-loop_NTPase"/>
</dbReference>
<dbReference type="SUPFAM" id="SSF48452">
    <property type="entry name" value="TPR-like"/>
    <property type="match status" value="1"/>
</dbReference>
<dbReference type="PANTHER" id="PTHR16305:SF35">
    <property type="entry name" value="TRANSCRIPTIONAL ACTIVATOR DOMAIN"/>
    <property type="match status" value="1"/>
</dbReference>
<dbReference type="EMBL" id="QGKS01000242">
    <property type="protein sequence ID" value="PWR14177.1"/>
    <property type="molecule type" value="Genomic_DNA"/>
</dbReference>
<evidence type="ECO:0000259" key="3">
    <source>
        <dbReference type="PROSITE" id="PS50043"/>
    </source>
</evidence>
<dbReference type="Pfam" id="PF00196">
    <property type="entry name" value="GerE"/>
    <property type="match status" value="1"/>
</dbReference>
<evidence type="ECO:0000256" key="1">
    <source>
        <dbReference type="ARBA" id="ARBA00022741"/>
    </source>
</evidence>
<proteinExistence type="predicted"/>
<evidence type="ECO:0000256" key="2">
    <source>
        <dbReference type="ARBA" id="ARBA00022840"/>
    </source>
</evidence>
<dbReference type="InterPro" id="IPR036388">
    <property type="entry name" value="WH-like_DNA-bd_sf"/>
</dbReference>
<comment type="caution">
    <text evidence="4">The sequence shown here is derived from an EMBL/GenBank/DDBJ whole genome shotgun (WGS) entry which is preliminary data.</text>
</comment>
<evidence type="ECO:0000313" key="4">
    <source>
        <dbReference type="EMBL" id="PWR14177.1"/>
    </source>
</evidence>
<dbReference type="SUPFAM" id="SSF46894">
    <property type="entry name" value="C-terminal effector domain of the bipartite response regulators"/>
    <property type="match status" value="1"/>
</dbReference>
<feature type="domain" description="HTH luxR-type" evidence="3">
    <location>
        <begin position="799"/>
        <end position="864"/>
    </location>
</feature>
<dbReference type="SMART" id="SM00421">
    <property type="entry name" value="HTH_LUXR"/>
    <property type="match status" value="1"/>
</dbReference>
<dbReference type="GO" id="GO:0006355">
    <property type="term" value="P:regulation of DNA-templated transcription"/>
    <property type="evidence" value="ECO:0007669"/>
    <property type="project" value="InterPro"/>
</dbReference>
<dbReference type="Pfam" id="PF13191">
    <property type="entry name" value="AAA_16"/>
    <property type="match status" value="1"/>
</dbReference>
<keyword evidence="1" id="KW-0547">Nucleotide-binding</keyword>
<dbReference type="RefSeq" id="WP_109802588.1">
    <property type="nucleotide sequence ID" value="NZ_QGKS01000242.1"/>
</dbReference>
<dbReference type="InterPro" id="IPR016032">
    <property type="entry name" value="Sig_transdc_resp-reg_C-effctor"/>
</dbReference>
<dbReference type="PANTHER" id="PTHR16305">
    <property type="entry name" value="TESTICULAR SOLUBLE ADENYLYL CYCLASE"/>
    <property type="match status" value="1"/>
</dbReference>
<evidence type="ECO:0000313" key="5">
    <source>
        <dbReference type="Proteomes" id="UP000246050"/>
    </source>
</evidence>
<protein>
    <recommendedName>
        <fullName evidence="3">HTH luxR-type domain-containing protein</fullName>
    </recommendedName>
</protein>
<dbReference type="AlphaFoldDB" id="A0A317DHX6"/>
<dbReference type="GO" id="GO:0005737">
    <property type="term" value="C:cytoplasm"/>
    <property type="evidence" value="ECO:0007669"/>
    <property type="project" value="TreeGrafter"/>
</dbReference>
<dbReference type="SUPFAM" id="SSF52540">
    <property type="entry name" value="P-loop containing nucleoside triphosphate hydrolases"/>
    <property type="match status" value="1"/>
</dbReference>
<gene>
    <name evidence="4" type="ORF">DKT69_17390</name>
</gene>
<dbReference type="InterPro" id="IPR000792">
    <property type="entry name" value="Tscrpt_reg_LuxR_C"/>
</dbReference>
<dbReference type="PROSITE" id="PS50043">
    <property type="entry name" value="HTH_LUXR_2"/>
    <property type="match status" value="1"/>
</dbReference>
<accession>A0A317DHX6</accession>
<dbReference type="GO" id="GO:0005524">
    <property type="term" value="F:ATP binding"/>
    <property type="evidence" value="ECO:0007669"/>
    <property type="project" value="UniProtKB-KW"/>
</dbReference>
<dbReference type="Gene3D" id="1.10.10.10">
    <property type="entry name" value="Winged helix-like DNA-binding domain superfamily/Winged helix DNA-binding domain"/>
    <property type="match status" value="1"/>
</dbReference>
<dbReference type="CDD" id="cd06170">
    <property type="entry name" value="LuxR_C_like"/>
    <property type="match status" value="1"/>
</dbReference>
<keyword evidence="2" id="KW-0067">ATP-binding</keyword>
<dbReference type="GO" id="GO:0004016">
    <property type="term" value="F:adenylate cyclase activity"/>
    <property type="evidence" value="ECO:0007669"/>
    <property type="project" value="TreeGrafter"/>
</dbReference>
<dbReference type="InterPro" id="IPR041664">
    <property type="entry name" value="AAA_16"/>
</dbReference>
<dbReference type="GO" id="GO:0003677">
    <property type="term" value="F:DNA binding"/>
    <property type="evidence" value="ECO:0007669"/>
    <property type="project" value="InterPro"/>
</dbReference>
<dbReference type="Gene3D" id="1.25.40.10">
    <property type="entry name" value="Tetratricopeptide repeat domain"/>
    <property type="match status" value="1"/>
</dbReference>